<dbReference type="AlphaFoldDB" id="A0A7Y9C719"/>
<dbReference type="RefSeq" id="WP_176007516.1">
    <property type="nucleotide sequence ID" value="NZ_JABWMI010000023.1"/>
</dbReference>
<gene>
    <name evidence="1" type="ORF">HZF10_17390</name>
</gene>
<comment type="caution">
    <text evidence="1">The sequence shown here is derived from an EMBL/GenBank/DDBJ whole genome shotgun (WGS) entry which is preliminary data.</text>
</comment>
<protein>
    <submittedName>
        <fullName evidence="1">Uncharacterized protein</fullName>
    </submittedName>
</protein>
<reference evidence="1 2" key="1">
    <citation type="submission" date="2020-07" db="EMBL/GenBank/DDBJ databases">
        <authorList>
            <person name="Sun Q."/>
        </authorList>
    </citation>
    <scope>NUCLEOTIDE SEQUENCE [LARGE SCALE GENOMIC DNA]</scope>
    <source>
        <strain evidence="1 2">MAH-1</strain>
    </source>
</reference>
<organism evidence="1 2">
    <name type="scientific">Flavobacterium agri</name>
    <dbReference type="NCBI Taxonomy" id="2743471"/>
    <lineage>
        <taxon>Bacteria</taxon>
        <taxon>Pseudomonadati</taxon>
        <taxon>Bacteroidota</taxon>
        <taxon>Flavobacteriia</taxon>
        <taxon>Flavobacteriales</taxon>
        <taxon>Flavobacteriaceae</taxon>
        <taxon>Flavobacterium</taxon>
    </lineage>
</organism>
<accession>A0A7Y9C719</accession>
<keyword evidence="2" id="KW-1185">Reference proteome</keyword>
<name>A0A7Y9C719_9FLAO</name>
<proteinExistence type="predicted"/>
<evidence type="ECO:0000313" key="1">
    <source>
        <dbReference type="EMBL" id="NYA72705.1"/>
    </source>
</evidence>
<dbReference type="Proteomes" id="UP000535020">
    <property type="component" value="Unassembled WGS sequence"/>
</dbReference>
<evidence type="ECO:0000313" key="2">
    <source>
        <dbReference type="Proteomes" id="UP000535020"/>
    </source>
</evidence>
<dbReference type="EMBL" id="JACBJI010000011">
    <property type="protein sequence ID" value="NYA72705.1"/>
    <property type="molecule type" value="Genomic_DNA"/>
</dbReference>
<sequence>MIDIFSWLITEQNCEYKYAARGGWRVTFGGFFVAATFRREYSPLLETKLMKKIFPNHKRSGGEEPLLLAVCAHERLERELSAVAKLSAKGITEI</sequence>